<sequence>MLKIPKKTNMNTTAQILMKREFVDMVISGQIRRDETGLEGELYLSKLFEEELQVKPIILYGVRLVVEEKECQFDCLMIFQDKCMLIEVKNYSGDYFYDRGKFYFVSSKDEIDSPLEQLNRATRMFRKFLREIKMNFEVIPRLVFTGKEFQLYQSDLSLPIIHPGQIRRFIKKLNNESCYLNQRHTKLEEIIYARHRVFSSYEKKYEYEYDQLDKKMSCEKCDGRMESISQVKMKCSKCKVIERTQIALTRNIDEFIWLFPEMKITTSRIYEWIGESISQYSVRKYLKSHMIEKGNNKDRSYVKL</sequence>
<dbReference type="PROSITE" id="PS50965">
    <property type="entry name" value="NERD"/>
    <property type="match status" value="1"/>
</dbReference>
<keyword evidence="3" id="KW-1185">Reference proteome</keyword>
<dbReference type="EMBL" id="CAJEWE010000010">
    <property type="protein sequence ID" value="CAD2075625.1"/>
    <property type="molecule type" value="Genomic_DNA"/>
</dbReference>
<dbReference type="AlphaFoldDB" id="A0A6V7RE21"/>
<gene>
    <name evidence="2" type="ORF">JEOSCH030_00875</name>
</gene>
<reference evidence="2 3" key="1">
    <citation type="submission" date="2020-07" db="EMBL/GenBank/DDBJ databases">
        <authorList>
            <person name="Criscuolo A."/>
        </authorList>
    </citation>
    <scope>NUCLEOTIDE SEQUENCE [LARGE SCALE GENOMIC DNA]</scope>
    <source>
        <strain evidence="3">CIP 111030</strain>
    </source>
</reference>
<accession>A0A6V7RE21</accession>
<protein>
    <submittedName>
        <fullName evidence="2">Nuclease-related domain protein</fullName>
    </submittedName>
</protein>
<evidence type="ECO:0000313" key="2">
    <source>
        <dbReference type="EMBL" id="CAD2075625.1"/>
    </source>
</evidence>
<evidence type="ECO:0000259" key="1">
    <source>
        <dbReference type="PROSITE" id="PS50965"/>
    </source>
</evidence>
<dbReference type="Proteomes" id="UP000521032">
    <property type="component" value="Unassembled WGS sequence"/>
</dbReference>
<dbReference type="RefSeq" id="WP_186086732.1">
    <property type="nucleotide sequence ID" value="NZ_BMDB01000001.1"/>
</dbReference>
<name>A0A6V7RE21_9BACL</name>
<dbReference type="Pfam" id="PF08378">
    <property type="entry name" value="NERD"/>
    <property type="match status" value="1"/>
</dbReference>
<feature type="domain" description="NERD" evidence="1">
    <location>
        <begin position="36"/>
        <end position="148"/>
    </location>
</feature>
<dbReference type="InterPro" id="IPR011528">
    <property type="entry name" value="NERD"/>
</dbReference>
<comment type="caution">
    <text evidence="2">The sequence shown here is derived from an EMBL/GenBank/DDBJ whole genome shotgun (WGS) entry which is preliminary data.</text>
</comment>
<organism evidence="2 3">
    <name type="scientific">Phocicoccus schoeneichii</name>
    <dbReference type="NCBI Taxonomy" id="1812261"/>
    <lineage>
        <taxon>Bacteria</taxon>
        <taxon>Bacillati</taxon>
        <taxon>Bacillota</taxon>
        <taxon>Bacilli</taxon>
        <taxon>Bacillales</taxon>
        <taxon>Salinicoccaceae</taxon>
        <taxon>Phocicoccus</taxon>
    </lineage>
</organism>
<evidence type="ECO:0000313" key="3">
    <source>
        <dbReference type="Proteomes" id="UP000521032"/>
    </source>
</evidence>
<proteinExistence type="predicted"/>